<accession>A0ABT0LCM5</accession>
<organism evidence="1 2">
    <name type="scientific">Shewanella surugensis</name>
    <dbReference type="NCBI Taxonomy" id="212020"/>
    <lineage>
        <taxon>Bacteria</taxon>
        <taxon>Pseudomonadati</taxon>
        <taxon>Pseudomonadota</taxon>
        <taxon>Gammaproteobacteria</taxon>
        <taxon>Alteromonadales</taxon>
        <taxon>Shewanellaceae</taxon>
        <taxon>Shewanella</taxon>
    </lineage>
</organism>
<name>A0ABT0LCM5_9GAMM</name>
<dbReference type="EMBL" id="JAKIKS010000048">
    <property type="protein sequence ID" value="MCL1125429.1"/>
    <property type="molecule type" value="Genomic_DNA"/>
</dbReference>
<gene>
    <name evidence="1" type="ORF">L2764_13305</name>
</gene>
<proteinExistence type="predicted"/>
<dbReference type="Proteomes" id="UP001203423">
    <property type="component" value="Unassembled WGS sequence"/>
</dbReference>
<dbReference type="RefSeq" id="WP_248940744.1">
    <property type="nucleotide sequence ID" value="NZ_JAKIKS010000048.1"/>
</dbReference>
<evidence type="ECO:0000313" key="2">
    <source>
        <dbReference type="Proteomes" id="UP001203423"/>
    </source>
</evidence>
<keyword evidence="2" id="KW-1185">Reference proteome</keyword>
<reference evidence="1 2" key="1">
    <citation type="submission" date="2022-01" db="EMBL/GenBank/DDBJ databases">
        <title>Whole genome-based taxonomy of the Shewanellaceae.</title>
        <authorList>
            <person name="Martin-Rodriguez A.J."/>
        </authorList>
    </citation>
    <scope>NUCLEOTIDE SEQUENCE [LARGE SCALE GENOMIC DNA]</scope>
    <source>
        <strain evidence="1 2">DSM 17177</strain>
    </source>
</reference>
<sequence>MDHNKPLLSYKESDEQLDYDKGINAYYILLNKVFGAPITTNPLLYEELNFSE</sequence>
<evidence type="ECO:0000313" key="1">
    <source>
        <dbReference type="EMBL" id="MCL1125429.1"/>
    </source>
</evidence>
<comment type="caution">
    <text evidence="1">The sequence shown here is derived from an EMBL/GenBank/DDBJ whole genome shotgun (WGS) entry which is preliminary data.</text>
</comment>
<protein>
    <submittedName>
        <fullName evidence="1">Uncharacterized protein</fullName>
    </submittedName>
</protein>